<evidence type="ECO:0000313" key="2">
    <source>
        <dbReference type="Proteomes" id="UP001139534"/>
    </source>
</evidence>
<comment type="caution">
    <text evidence="1">The sequence shown here is derived from an EMBL/GenBank/DDBJ whole genome shotgun (WGS) entry which is preliminary data.</text>
</comment>
<evidence type="ECO:0000313" key="1">
    <source>
        <dbReference type="EMBL" id="MCK8486904.1"/>
    </source>
</evidence>
<reference evidence="1" key="1">
    <citation type="submission" date="2022-04" db="EMBL/GenBank/DDBJ databases">
        <authorList>
            <person name="Seo M.-J."/>
        </authorList>
    </citation>
    <scope>NUCLEOTIDE SEQUENCE</scope>
    <source>
        <strain evidence="1">MBLB2552</strain>
    </source>
</reference>
<dbReference type="AlphaFoldDB" id="A0A9X2BNJ2"/>
<keyword evidence="2" id="KW-1185">Reference proteome</keyword>
<sequence>MPILMKQDLTRHDVFEWMRGPLEHTHWLEDSIYMTEETLAESKLLEVLTVTLPEFNYYGPTEVTKEMWEIIKQHASVYDSKSLQELVGEIDLWAVECFKDQECFTICGV</sequence>
<protein>
    <submittedName>
        <fullName evidence="1">Uncharacterized protein</fullName>
    </submittedName>
</protein>
<dbReference type="EMBL" id="JALPRK010000004">
    <property type="protein sequence ID" value="MCK8486904.1"/>
    <property type="molecule type" value="Genomic_DNA"/>
</dbReference>
<gene>
    <name evidence="1" type="ORF">M0651_06905</name>
</gene>
<name>A0A9X2BNJ2_9BACL</name>
<dbReference type="Proteomes" id="UP001139534">
    <property type="component" value="Unassembled WGS sequence"/>
</dbReference>
<proteinExistence type="predicted"/>
<organism evidence="1 2">
    <name type="scientific">Paenibacillus mellifer</name>
    <dbReference type="NCBI Taxonomy" id="2937794"/>
    <lineage>
        <taxon>Bacteria</taxon>
        <taxon>Bacillati</taxon>
        <taxon>Bacillota</taxon>
        <taxon>Bacilli</taxon>
        <taxon>Bacillales</taxon>
        <taxon>Paenibacillaceae</taxon>
        <taxon>Paenibacillus</taxon>
    </lineage>
</organism>
<accession>A0A9X2BNJ2</accession>
<dbReference type="RefSeq" id="WP_248551106.1">
    <property type="nucleotide sequence ID" value="NZ_JALPRK010000004.1"/>
</dbReference>